<dbReference type="RefSeq" id="WP_172648159.1">
    <property type="nucleotide sequence ID" value="NZ_JAFICZ010000001.1"/>
</dbReference>
<dbReference type="PRINTS" id="PR00723">
    <property type="entry name" value="SUBTILISIN"/>
</dbReference>
<dbReference type="InterPro" id="IPR022398">
    <property type="entry name" value="Peptidase_S8_His-AS"/>
</dbReference>
<comment type="similarity">
    <text evidence="1 5">Belongs to the peptidase S8 family.</text>
</comment>
<feature type="active site" description="Charge relay system" evidence="5">
    <location>
        <position position="452"/>
    </location>
</feature>
<evidence type="ECO:0000259" key="8">
    <source>
        <dbReference type="Pfam" id="PF00082"/>
    </source>
</evidence>
<evidence type="ECO:0000256" key="6">
    <source>
        <dbReference type="SAM" id="MobiDB-lite"/>
    </source>
</evidence>
<dbReference type="GO" id="GO:0004252">
    <property type="term" value="F:serine-type endopeptidase activity"/>
    <property type="evidence" value="ECO:0007669"/>
    <property type="project" value="UniProtKB-UniRule"/>
</dbReference>
<proteinExistence type="inferred from homology"/>
<dbReference type="InterPro" id="IPR000209">
    <property type="entry name" value="Peptidase_S8/S53_dom"/>
</dbReference>
<dbReference type="Proteomes" id="UP000673383">
    <property type="component" value="Unassembled WGS sequence"/>
</dbReference>
<sequence length="561" mass="56210">MAANGRTRLTNHAIAAAAALLLVCVAGSASAQNFMRSPTGGAPQVSLGQRANPGMGRVGGNPVGEFGGTVGRVPPSADRGPAASWTGDAPRSRLPPPPVRPAPRISASCDDGDRGQCFDRPVAVHGGGKGAARKGRAGGGGSLRAQDASSVRNVPNELVAEIDGALTEAEADALARRHGLRRIASQNVALLGATVGLFRISGNRSVEVVSRELASDAGVRSVQPNYRYALQDQKASGGSDPAQYAQTQLHLPAAHKLARGMNVTLAVIDSGVDAAHPELANTVADTFDALGSKDGPQAHGTAIAGAIAARVRLTGSAPEVRILAIRAFGAVAGGAGSTSYVILRSLDYAVAHGAQIVNMSFAGPRDALVGRAVAAAAARDVVLVAAAGNAGATSPPLYPAANPAVIAVSGTDAGDRLMAASNRGSHIALAAPGADLLVPVPDGKYQLMSGTSFSAAFVSGIAALVLERNPALKPVEVRRILTSTARDLGTPGRDDLFGAGAADALAAVMAATGAPVASAADKPSQPAQQADGNNTSVSRTSNEPAPSIASEDSAANRRAAQ</sequence>
<keyword evidence="2 5" id="KW-0645">Protease</keyword>
<feature type="domain" description="Peptidase S8/S53" evidence="8">
    <location>
        <begin position="261"/>
        <end position="500"/>
    </location>
</feature>
<keyword evidence="7" id="KW-0732">Signal</keyword>
<evidence type="ECO:0000256" key="1">
    <source>
        <dbReference type="ARBA" id="ARBA00011073"/>
    </source>
</evidence>
<dbReference type="PANTHER" id="PTHR43806:SF11">
    <property type="entry name" value="CEREVISIN-RELATED"/>
    <property type="match status" value="1"/>
</dbReference>
<evidence type="ECO:0000256" key="5">
    <source>
        <dbReference type="PROSITE-ProRule" id="PRU01240"/>
    </source>
</evidence>
<dbReference type="EMBL" id="JAFICZ010000001">
    <property type="protein sequence ID" value="MBP1298883.1"/>
    <property type="molecule type" value="Genomic_DNA"/>
</dbReference>
<dbReference type="InterPro" id="IPR036852">
    <property type="entry name" value="Peptidase_S8/S53_dom_sf"/>
</dbReference>
<keyword evidence="3 5" id="KW-0378">Hydrolase</keyword>
<organism evidence="9 10">
    <name type="scientific">Bradyrhizobium elkanii</name>
    <dbReference type="NCBI Taxonomy" id="29448"/>
    <lineage>
        <taxon>Bacteria</taxon>
        <taxon>Pseudomonadati</taxon>
        <taxon>Pseudomonadota</taxon>
        <taxon>Alphaproteobacteria</taxon>
        <taxon>Hyphomicrobiales</taxon>
        <taxon>Nitrobacteraceae</taxon>
        <taxon>Bradyrhizobium</taxon>
    </lineage>
</organism>
<gene>
    <name evidence="9" type="ORF">JOH49_008636</name>
</gene>
<feature type="compositionally biased region" description="Polar residues" evidence="6">
    <location>
        <begin position="525"/>
        <end position="544"/>
    </location>
</feature>
<keyword evidence="4 5" id="KW-0720">Serine protease</keyword>
<feature type="region of interest" description="Disordered" evidence="6">
    <location>
        <begin position="69"/>
        <end position="149"/>
    </location>
</feature>
<feature type="chain" id="PRO_5034934152" evidence="7">
    <location>
        <begin position="32"/>
        <end position="561"/>
    </location>
</feature>
<dbReference type="PANTHER" id="PTHR43806">
    <property type="entry name" value="PEPTIDASE S8"/>
    <property type="match status" value="1"/>
</dbReference>
<name>A0A8I2C8W4_BRAEL</name>
<dbReference type="PROSITE" id="PS00137">
    <property type="entry name" value="SUBTILASE_HIS"/>
    <property type="match status" value="1"/>
</dbReference>
<protein>
    <submittedName>
        <fullName evidence="9">Subtilisin family serine protease</fullName>
    </submittedName>
</protein>
<evidence type="ECO:0000256" key="2">
    <source>
        <dbReference type="ARBA" id="ARBA00022670"/>
    </source>
</evidence>
<accession>A0A8I2C8W4</accession>
<dbReference type="Pfam" id="PF00082">
    <property type="entry name" value="Peptidase_S8"/>
    <property type="match status" value="1"/>
</dbReference>
<feature type="region of interest" description="Disordered" evidence="6">
    <location>
        <begin position="515"/>
        <end position="561"/>
    </location>
</feature>
<dbReference type="InterPro" id="IPR015500">
    <property type="entry name" value="Peptidase_S8_subtilisin-rel"/>
</dbReference>
<dbReference type="GO" id="GO:0006508">
    <property type="term" value="P:proteolysis"/>
    <property type="evidence" value="ECO:0007669"/>
    <property type="project" value="UniProtKB-KW"/>
</dbReference>
<dbReference type="Gene3D" id="3.40.50.200">
    <property type="entry name" value="Peptidase S8/S53 domain"/>
    <property type="match status" value="1"/>
</dbReference>
<reference evidence="9" key="1">
    <citation type="submission" date="2021-02" db="EMBL/GenBank/DDBJ databases">
        <title>Genomic Encyclopedia of Type Strains, Phase IV (KMG-V): Genome sequencing to study the core and pangenomes of soil and plant-associated prokaryotes.</title>
        <authorList>
            <person name="Whitman W."/>
        </authorList>
    </citation>
    <scope>NUCLEOTIDE SEQUENCE</scope>
    <source>
        <strain evidence="9">USDA 406</strain>
    </source>
</reference>
<feature type="active site" description="Charge relay system" evidence="5">
    <location>
        <position position="299"/>
    </location>
</feature>
<dbReference type="SUPFAM" id="SSF52743">
    <property type="entry name" value="Subtilisin-like"/>
    <property type="match status" value="1"/>
</dbReference>
<dbReference type="AlphaFoldDB" id="A0A8I2C8W4"/>
<evidence type="ECO:0000256" key="4">
    <source>
        <dbReference type="ARBA" id="ARBA00022825"/>
    </source>
</evidence>
<evidence type="ECO:0000256" key="7">
    <source>
        <dbReference type="SAM" id="SignalP"/>
    </source>
</evidence>
<evidence type="ECO:0000313" key="10">
    <source>
        <dbReference type="Proteomes" id="UP000673383"/>
    </source>
</evidence>
<dbReference type="InterPro" id="IPR050131">
    <property type="entry name" value="Peptidase_S8_subtilisin-like"/>
</dbReference>
<comment type="caution">
    <text evidence="9">The sequence shown here is derived from an EMBL/GenBank/DDBJ whole genome shotgun (WGS) entry which is preliminary data.</text>
</comment>
<evidence type="ECO:0000313" key="9">
    <source>
        <dbReference type="EMBL" id="MBP1298883.1"/>
    </source>
</evidence>
<evidence type="ECO:0000256" key="3">
    <source>
        <dbReference type="ARBA" id="ARBA00022801"/>
    </source>
</evidence>
<feature type="signal peptide" evidence="7">
    <location>
        <begin position="1"/>
        <end position="31"/>
    </location>
</feature>
<feature type="active site" description="Charge relay system" evidence="5">
    <location>
        <position position="269"/>
    </location>
</feature>
<dbReference type="PROSITE" id="PS51892">
    <property type="entry name" value="SUBTILASE"/>
    <property type="match status" value="1"/>
</dbReference>